<evidence type="ECO:0000256" key="1">
    <source>
        <dbReference type="SAM" id="SignalP"/>
    </source>
</evidence>
<reference evidence="2 3" key="1">
    <citation type="submission" date="2014-04" db="EMBL/GenBank/DDBJ databases">
        <authorList>
            <consortium name="DOE Joint Genome Institute"/>
            <person name="Kuo A."/>
            <person name="Ruytinx J."/>
            <person name="Rineau F."/>
            <person name="Colpaert J."/>
            <person name="Kohler A."/>
            <person name="Nagy L.G."/>
            <person name="Floudas D."/>
            <person name="Copeland A."/>
            <person name="Barry K.W."/>
            <person name="Cichocki N."/>
            <person name="Veneault-Fourrey C."/>
            <person name="LaButti K."/>
            <person name="Lindquist E.A."/>
            <person name="Lipzen A."/>
            <person name="Lundell T."/>
            <person name="Morin E."/>
            <person name="Murat C."/>
            <person name="Sun H."/>
            <person name="Tunlid A."/>
            <person name="Henrissat B."/>
            <person name="Grigoriev I.V."/>
            <person name="Hibbett D.S."/>
            <person name="Martin F."/>
            <person name="Nordberg H.P."/>
            <person name="Cantor M.N."/>
            <person name="Hua S.X."/>
        </authorList>
    </citation>
    <scope>NUCLEOTIDE SEQUENCE [LARGE SCALE GENOMIC DNA]</scope>
    <source>
        <strain evidence="2 3">UH-Slu-Lm8-n1</strain>
    </source>
</reference>
<accession>A0A0D0APF3</accession>
<feature type="signal peptide" evidence="1">
    <location>
        <begin position="1"/>
        <end position="21"/>
    </location>
</feature>
<sequence>MTTLPHCLYLSCMCLVFGVFCDTQIMAFASATQRLDWRAVSTQWTNSMVLHDTRWSY</sequence>
<evidence type="ECO:0000313" key="2">
    <source>
        <dbReference type="EMBL" id="KIK39869.1"/>
    </source>
</evidence>
<gene>
    <name evidence="2" type="ORF">CY34DRAFT_807773</name>
</gene>
<dbReference type="InParanoid" id="A0A0D0APF3"/>
<protein>
    <submittedName>
        <fullName evidence="2">Uncharacterized protein</fullName>
    </submittedName>
</protein>
<proteinExistence type="predicted"/>
<dbReference type="AlphaFoldDB" id="A0A0D0APF3"/>
<dbReference type="Proteomes" id="UP000054485">
    <property type="component" value="Unassembled WGS sequence"/>
</dbReference>
<keyword evidence="3" id="KW-1185">Reference proteome</keyword>
<evidence type="ECO:0000313" key="3">
    <source>
        <dbReference type="Proteomes" id="UP000054485"/>
    </source>
</evidence>
<reference evidence="3" key="2">
    <citation type="submission" date="2015-01" db="EMBL/GenBank/DDBJ databases">
        <title>Evolutionary Origins and Diversification of the Mycorrhizal Mutualists.</title>
        <authorList>
            <consortium name="DOE Joint Genome Institute"/>
            <consortium name="Mycorrhizal Genomics Consortium"/>
            <person name="Kohler A."/>
            <person name="Kuo A."/>
            <person name="Nagy L.G."/>
            <person name="Floudas D."/>
            <person name="Copeland A."/>
            <person name="Barry K.W."/>
            <person name="Cichocki N."/>
            <person name="Veneault-Fourrey C."/>
            <person name="LaButti K."/>
            <person name="Lindquist E.A."/>
            <person name="Lipzen A."/>
            <person name="Lundell T."/>
            <person name="Morin E."/>
            <person name="Murat C."/>
            <person name="Riley R."/>
            <person name="Ohm R."/>
            <person name="Sun H."/>
            <person name="Tunlid A."/>
            <person name="Henrissat B."/>
            <person name="Grigoriev I.V."/>
            <person name="Hibbett D.S."/>
            <person name="Martin F."/>
        </authorList>
    </citation>
    <scope>NUCLEOTIDE SEQUENCE [LARGE SCALE GENOMIC DNA]</scope>
    <source>
        <strain evidence="3">UH-Slu-Lm8-n1</strain>
    </source>
</reference>
<keyword evidence="1" id="KW-0732">Signal</keyword>
<dbReference type="HOGENOM" id="CLU_2998002_0_0_1"/>
<organism evidence="2 3">
    <name type="scientific">Suillus luteus UH-Slu-Lm8-n1</name>
    <dbReference type="NCBI Taxonomy" id="930992"/>
    <lineage>
        <taxon>Eukaryota</taxon>
        <taxon>Fungi</taxon>
        <taxon>Dikarya</taxon>
        <taxon>Basidiomycota</taxon>
        <taxon>Agaricomycotina</taxon>
        <taxon>Agaricomycetes</taxon>
        <taxon>Agaricomycetidae</taxon>
        <taxon>Boletales</taxon>
        <taxon>Suillineae</taxon>
        <taxon>Suillaceae</taxon>
        <taxon>Suillus</taxon>
    </lineage>
</organism>
<feature type="chain" id="PRO_5002218814" evidence="1">
    <location>
        <begin position="22"/>
        <end position="57"/>
    </location>
</feature>
<name>A0A0D0APF3_9AGAM</name>
<dbReference type="EMBL" id="KN835325">
    <property type="protein sequence ID" value="KIK39869.1"/>
    <property type="molecule type" value="Genomic_DNA"/>
</dbReference>